<feature type="transmembrane region" description="Helical" evidence="1">
    <location>
        <begin position="29"/>
        <end position="53"/>
    </location>
</feature>
<reference evidence="3" key="2">
    <citation type="journal article" date="2017" name="Stand. Genomic Sci.">
        <title>Complete genome sequence of the sulfur-oxidizing chemolithoautotrophic Sulfurovum lithotrophicum 42BKTT.</title>
        <authorList>
            <person name="Jeon W."/>
            <person name="Priscilla L."/>
            <person name="Park G."/>
            <person name="Lee H."/>
            <person name="Lee N."/>
            <person name="Lee D."/>
            <person name="Kwon H."/>
            <person name="Ahn I."/>
            <person name="Lee C."/>
            <person name="Lee H."/>
            <person name="Ahn J."/>
        </authorList>
    </citation>
    <scope>NUCLEOTIDE SEQUENCE [LARGE SCALE GENOMIC DNA]</scope>
    <source>
        <strain evidence="3">ATCC BAA-797 / 42BKT</strain>
    </source>
</reference>
<dbReference type="AlphaFoldDB" id="A0A7U4RRK0"/>
<dbReference type="EMBL" id="CP011308">
    <property type="protein sequence ID" value="AKF25856.1"/>
    <property type="molecule type" value="Genomic_DNA"/>
</dbReference>
<dbReference type="RefSeq" id="WP_046551905.1">
    <property type="nucleotide sequence ID" value="NZ_CP011308.1"/>
</dbReference>
<keyword evidence="1" id="KW-0472">Membrane</keyword>
<reference evidence="2 3" key="1">
    <citation type="submission" date="2015-04" db="EMBL/GenBank/DDBJ databases">
        <title>Complete genome sequence of Sulfurovum lithotrophicum ATCC BAA-797T.</title>
        <authorList>
            <person name="Ahn J."/>
            <person name="Park G."/>
            <person name="Jeon W."/>
            <person name="Jang Y."/>
            <person name="Jang M."/>
            <person name="Lee H."/>
            <person name="Lee H."/>
        </authorList>
    </citation>
    <scope>NUCLEOTIDE SEQUENCE [LARGE SCALE GENOMIC DNA]</scope>
    <source>
        <strain evidence="3">ATCC BAA-797 / 42BKT</strain>
    </source>
</reference>
<gene>
    <name evidence="2" type="ORF">YH65_11040</name>
</gene>
<protein>
    <submittedName>
        <fullName evidence="2">Uncharacterized protein</fullName>
    </submittedName>
</protein>
<keyword evidence="1" id="KW-0812">Transmembrane</keyword>
<dbReference type="Proteomes" id="UP000034444">
    <property type="component" value="Chromosome"/>
</dbReference>
<keyword evidence="1" id="KW-1133">Transmembrane helix</keyword>
<evidence type="ECO:0000256" key="1">
    <source>
        <dbReference type="SAM" id="Phobius"/>
    </source>
</evidence>
<name>A0A7U4RRK0_9BACT</name>
<proteinExistence type="predicted"/>
<feature type="transmembrane region" description="Helical" evidence="1">
    <location>
        <begin position="105"/>
        <end position="123"/>
    </location>
</feature>
<sequence>MPFLISAIGFIIEWLVKKIAPRLFSLKNFFAGLIYAARIAYLAAAAAFIGYGFNALLSIYTQLHDLFDYSTSSSTVVIGSDGINDFNAIVWSMLDSYGILQVADIYLPLVFSNIVLYLTYFAYRMFLSIWDKSVQAATEMSRKGGIL</sequence>
<keyword evidence="3" id="KW-1185">Reference proteome</keyword>
<organism evidence="2 3">
    <name type="scientific">Sulfurovum lithotrophicum</name>
    <dbReference type="NCBI Taxonomy" id="206403"/>
    <lineage>
        <taxon>Bacteria</taxon>
        <taxon>Pseudomonadati</taxon>
        <taxon>Campylobacterota</taxon>
        <taxon>Epsilonproteobacteria</taxon>
        <taxon>Campylobacterales</taxon>
        <taxon>Sulfurovaceae</taxon>
        <taxon>Sulfurovum</taxon>
    </lineage>
</organism>
<evidence type="ECO:0000313" key="3">
    <source>
        <dbReference type="Proteomes" id="UP000034444"/>
    </source>
</evidence>
<evidence type="ECO:0000313" key="2">
    <source>
        <dbReference type="EMBL" id="AKF25856.1"/>
    </source>
</evidence>
<accession>A0A7U4RRK0</accession>
<dbReference type="KEGG" id="slh:YH65_11040"/>